<proteinExistence type="predicted"/>
<reference evidence="1" key="1">
    <citation type="submission" date="2015-07" db="EMBL/GenBank/DDBJ databases">
        <title>Isolation and characterization of a novel lytic T4-like coliphage vB_EcoM_JS09 infecting APEC.</title>
        <authorList>
            <person name="Zhou Y."/>
            <person name="Bao H.D."/>
            <person name="Zhang H."/>
            <person name="Wang R."/>
        </authorList>
    </citation>
    <scope>NUCLEOTIDE SEQUENCE</scope>
</reference>
<dbReference type="OrthoDB" id="9371at10239"/>
<gene>
    <name evidence="1" type="ORF">JS09_0149</name>
</gene>
<keyword evidence="2" id="KW-1185">Reference proteome</keyword>
<sequence length="216" mass="24867">MIYYMHKNAPFKYGKFPNAQCYNITPNENNNGYHIGVIFVIVKDNEIVAWADFKGTTYDVNPVPFTYYNIMDLAYDYNWFNHDALVHIEGVGFDISYSSYSLCPMSRAHGKDVSYLSIRKRVNFKRSTEYVGGLFVKDNKITRISYPLSVGQKDVDVDLDLTENNINHIASVYFDIDEKIVVCGYELPPEEKAEAIEVELEISVDDQIFNAFMNRG</sequence>
<evidence type="ECO:0000313" key="1">
    <source>
        <dbReference type="EMBL" id="AIA80116.1"/>
    </source>
</evidence>
<protein>
    <submittedName>
        <fullName evidence="1">Uncharacterized protein</fullName>
    </submittedName>
</protein>
<dbReference type="InterPro" id="IPR055608">
    <property type="entry name" value="AdfA-like"/>
</dbReference>
<dbReference type="Proteomes" id="UP000019733">
    <property type="component" value="Segment"/>
</dbReference>
<dbReference type="GeneID" id="19524874"/>
<name>A0A060BDY8_9CAUD</name>
<dbReference type="RefSeq" id="YP_009037472.1">
    <property type="nucleotide sequence ID" value="NC_024124.2"/>
</dbReference>
<dbReference type="EMBL" id="KF582788">
    <property type="protein sequence ID" value="AIA80116.1"/>
    <property type="molecule type" value="Genomic_DNA"/>
</dbReference>
<accession>A0A060BDY8</accession>
<evidence type="ECO:0000313" key="2">
    <source>
        <dbReference type="Proteomes" id="UP000019733"/>
    </source>
</evidence>
<dbReference type="Pfam" id="PF23813">
    <property type="entry name" value="AdfA"/>
    <property type="match status" value="1"/>
</dbReference>
<organism evidence="1 2">
    <name type="scientific">Escherichia phage vB_EcoM_JS09</name>
    <dbReference type="NCBI Taxonomy" id="1430444"/>
    <lineage>
        <taxon>Viruses</taxon>
        <taxon>Duplodnaviria</taxon>
        <taxon>Heunggongvirae</taxon>
        <taxon>Uroviricota</taxon>
        <taxon>Caudoviricetes</taxon>
        <taxon>Pantevenvirales</taxon>
        <taxon>Straboviridae</taxon>
        <taxon>Tevenvirinae</taxon>
        <taxon>Mosigvirus</taxon>
        <taxon>Mosigvirus JS09</taxon>
    </lineage>
</organism>
<dbReference type="KEGG" id="vg:19524874"/>